<evidence type="ECO:0000313" key="1">
    <source>
        <dbReference type="EMBL" id="MBB3810375.1"/>
    </source>
</evidence>
<sequence>MKSLLQRSGDMAGSGFDDGRSCVANLHQVSHKPIERSFSDDLRLGLIVVNCKVRSIELFLCRVNRSVIPRREANIAGRLSDLSIDPVAYAQLLDRAETS</sequence>
<dbReference type="AlphaFoldDB" id="A0A7W5Z5U6"/>
<proteinExistence type="predicted"/>
<reference evidence="1 2" key="1">
    <citation type="submission" date="2020-08" db="EMBL/GenBank/DDBJ databases">
        <title>Genomic Encyclopedia of Type Strains, Phase IV (KMG-IV): sequencing the most valuable type-strain genomes for metagenomic binning, comparative biology and taxonomic classification.</title>
        <authorList>
            <person name="Goeker M."/>
        </authorList>
    </citation>
    <scope>NUCLEOTIDE SEQUENCE [LARGE SCALE GENOMIC DNA]</scope>
    <source>
        <strain evidence="1 2">DSM 28760</strain>
    </source>
</reference>
<keyword evidence="2" id="KW-1185">Reference proteome</keyword>
<evidence type="ECO:0000313" key="2">
    <source>
        <dbReference type="Proteomes" id="UP000537592"/>
    </source>
</evidence>
<name>A0A7W5Z5U6_9HYPH</name>
<protein>
    <submittedName>
        <fullName evidence="1">Uncharacterized protein</fullName>
    </submittedName>
</protein>
<comment type="caution">
    <text evidence="1">The sequence shown here is derived from an EMBL/GenBank/DDBJ whole genome shotgun (WGS) entry which is preliminary data.</text>
</comment>
<accession>A0A7W5Z5U6</accession>
<gene>
    <name evidence="1" type="ORF">FHS81_002476</name>
</gene>
<organism evidence="1 2">
    <name type="scientific">Pseudochelatococcus contaminans</name>
    <dbReference type="NCBI Taxonomy" id="1538103"/>
    <lineage>
        <taxon>Bacteria</taxon>
        <taxon>Pseudomonadati</taxon>
        <taxon>Pseudomonadota</taxon>
        <taxon>Alphaproteobacteria</taxon>
        <taxon>Hyphomicrobiales</taxon>
        <taxon>Chelatococcaceae</taxon>
        <taxon>Pseudochelatococcus</taxon>
    </lineage>
</organism>
<dbReference type="Proteomes" id="UP000537592">
    <property type="component" value="Unassembled WGS sequence"/>
</dbReference>
<dbReference type="EMBL" id="JACICC010000006">
    <property type="protein sequence ID" value="MBB3810375.1"/>
    <property type="molecule type" value="Genomic_DNA"/>
</dbReference>
<dbReference type="RefSeq" id="WP_183753315.1">
    <property type="nucleotide sequence ID" value="NZ_JACICC010000006.1"/>
</dbReference>